<dbReference type="PANTHER" id="PTHR30474:SF1">
    <property type="entry name" value="PEPTIDOGLYCAN GLYCOSYLTRANSFERASE MRDB"/>
    <property type="match status" value="1"/>
</dbReference>
<evidence type="ECO:0000256" key="9">
    <source>
        <dbReference type="ARBA" id="ARBA00023136"/>
    </source>
</evidence>
<comment type="caution">
    <text evidence="12">The sequence shown here is derived from an EMBL/GenBank/DDBJ whole genome shotgun (WGS) entry which is preliminary data.</text>
</comment>
<keyword evidence="13" id="KW-1185">Reference proteome</keyword>
<evidence type="ECO:0000256" key="5">
    <source>
        <dbReference type="ARBA" id="ARBA00022692"/>
    </source>
</evidence>
<keyword evidence="6" id="KW-0133">Cell shape</keyword>
<dbReference type="GO" id="GO:0008360">
    <property type="term" value="P:regulation of cell shape"/>
    <property type="evidence" value="ECO:0007669"/>
    <property type="project" value="UniProtKB-KW"/>
</dbReference>
<organism evidence="12 13">
    <name type="scientific">Acetobacterium bakii</name>
    <dbReference type="NCBI Taxonomy" id="52689"/>
    <lineage>
        <taxon>Bacteria</taxon>
        <taxon>Bacillati</taxon>
        <taxon>Bacillota</taxon>
        <taxon>Clostridia</taxon>
        <taxon>Eubacteriales</taxon>
        <taxon>Eubacteriaceae</taxon>
        <taxon>Acetobacterium</taxon>
    </lineage>
</organism>
<name>A0A0L6U573_9FIRM</name>
<keyword evidence="8 11" id="KW-1133">Transmembrane helix</keyword>
<dbReference type="OrthoDB" id="9812661at2"/>
<evidence type="ECO:0000256" key="3">
    <source>
        <dbReference type="ARBA" id="ARBA00022676"/>
    </source>
</evidence>
<dbReference type="GO" id="GO:0015648">
    <property type="term" value="F:lipid-linked peptidoglycan transporter activity"/>
    <property type="evidence" value="ECO:0007669"/>
    <property type="project" value="TreeGrafter"/>
</dbReference>
<keyword evidence="4" id="KW-0808">Transferase</keyword>
<evidence type="ECO:0000256" key="2">
    <source>
        <dbReference type="ARBA" id="ARBA00022475"/>
    </source>
</evidence>
<feature type="transmembrane region" description="Helical" evidence="11">
    <location>
        <begin position="188"/>
        <end position="207"/>
    </location>
</feature>
<keyword evidence="5 11" id="KW-0812">Transmembrane</keyword>
<evidence type="ECO:0000256" key="1">
    <source>
        <dbReference type="ARBA" id="ARBA00004141"/>
    </source>
</evidence>
<evidence type="ECO:0000256" key="4">
    <source>
        <dbReference type="ARBA" id="ARBA00022679"/>
    </source>
</evidence>
<keyword evidence="9 11" id="KW-0472">Membrane</keyword>
<dbReference type="EMBL" id="LGYO01000008">
    <property type="protein sequence ID" value="KNZ42930.1"/>
    <property type="molecule type" value="Genomic_DNA"/>
</dbReference>
<feature type="transmembrane region" description="Helical" evidence="11">
    <location>
        <begin position="305"/>
        <end position="322"/>
    </location>
</feature>
<evidence type="ECO:0000313" key="12">
    <source>
        <dbReference type="EMBL" id="KNZ42930.1"/>
    </source>
</evidence>
<feature type="transmembrane region" description="Helical" evidence="11">
    <location>
        <begin position="12"/>
        <end position="35"/>
    </location>
</feature>
<dbReference type="InterPro" id="IPR018365">
    <property type="entry name" value="Cell_cycle_FtsW-rel_CS"/>
</dbReference>
<dbReference type="PATRIC" id="fig|52689.4.peg.3892"/>
<dbReference type="RefSeq" id="WP_050739110.1">
    <property type="nucleotide sequence ID" value="NZ_LGYO01000008.1"/>
</dbReference>
<comment type="subcellular location">
    <subcellularLocation>
        <location evidence="1">Membrane</location>
        <topology evidence="1">Multi-pass membrane protein</topology>
    </subcellularLocation>
</comment>
<evidence type="ECO:0000313" key="13">
    <source>
        <dbReference type="Proteomes" id="UP000036873"/>
    </source>
</evidence>
<dbReference type="GO" id="GO:0071555">
    <property type="term" value="P:cell wall organization"/>
    <property type="evidence" value="ECO:0007669"/>
    <property type="project" value="UniProtKB-KW"/>
</dbReference>
<evidence type="ECO:0000256" key="7">
    <source>
        <dbReference type="ARBA" id="ARBA00022984"/>
    </source>
</evidence>
<keyword evidence="7" id="KW-0573">Peptidoglycan synthesis</keyword>
<evidence type="ECO:0000256" key="6">
    <source>
        <dbReference type="ARBA" id="ARBA00022960"/>
    </source>
</evidence>
<feature type="transmembrane region" description="Helical" evidence="11">
    <location>
        <begin position="342"/>
        <end position="364"/>
    </location>
</feature>
<protein>
    <submittedName>
        <fullName evidence="12">Uncharacterized protein</fullName>
    </submittedName>
</protein>
<gene>
    <name evidence="12" type="ORF">AKG39_04210</name>
</gene>
<dbReference type="GO" id="GO:0016757">
    <property type="term" value="F:glycosyltransferase activity"/>
    <property type="evidence" value="ECO:0007669"/>
    <property type="project" value="UniProtKB-KW"/>
</dbReference>
<dbReference type="GO" id="GO:0005886">
    <property type="term" value="C:plasma membrane"/>
    <property type="evidence" value="ECO:0007669"/>
    <property type="project" value="TreeGrafter"/>
</dbReference>
<accession>A0A0L6U573</accession>
<keyword evidence="10" id="KW-0961">Cell wall biogenesis/degradation</keyword>
<sequence length="372" mass="41717">MLLKNDYKNLDYGLIISVLILFIIGMIAIFTATNVDSVANTGSEKYIIKQSISFVIGCIIIFFLIKSDYNFFADHWKWIYGISIFVLLIVFIPGVGTTNMGTTGWINLGFFEVQTSEIAKIGFILSFAKVLELRFDRLDCAEDLLVPVAFILPPALLMMLQPDFGQALVILIIALGMLFVAGFNIRYFYGLILFSFIAVPTAWFFAFDYQKERILSFLNPELDPLGTGYHAIQSKITIGSGELFGRGLNTEGTMTKLDFLPAQWTDFIFSVISETVGFIGAAFVVLLFLFLMLRLLRSAKAARDMYGTLVIFGVFFMFLFQITENIGMTIGLLPITGITLPFISYGGSSLIINMTAIGFVLNIYMRRLDVRF</sequence>
<keyword evidence="3" id="KW-0328">Glycosyltransferase</keyword>
<dbReference type="PANTHER" id="PTHR30474">
    <property type="entry name" value="CELL CYCLE PROTEIN"/>
    <property type="match status" value="1"/>
</dbReference>
<dbReference type="GO" id="GO:0032153">
    <property type="term" value="C:cell division site"/>
    <property type="evidence" value="ECO:0007669"/>
    <property type="project" value="TreeGrafter"/>
</dbReference>
<dbReference type="Proteomes" id="UP000036873">
    <property type="component" value="Unassembled WGS sequence"/>
</dbReference>
<feature type="transmembrane region" description="Helical" evidence="11">
    <location>
        <begin position="47"/>
        <end position="65"/>
    </location>
</feature>
<feature type="transmembrane region" description="Helical" evidence="11">
    <location>
        <begin position="267"/>
        <end position="293"/>
    </location>
</feature>
<dbReference type="NCBIfam" id="TIGR02210">
    <property type="entry name" value="rodA_shape"/>
    <property type="match status" value="1"/>
</dbReference>
<proteinExistence type="predicted"/>
<dbReference type="Pfam" id="PF01098">
    <property type="entry name" value="FTSW_RODA_SPOVE"/>
    <property type="match status" value="1"/>
</dbReference>
<dbReference type="InterPro" id="IPR001182">
    <property type="entry name" value="FtsW/RodA"/>
</dbReference>
<dbReference type="GO" id="GO:0051301">
    <property type="term" value="P:cell division"/>
    <property type="evidence" value="ECO:0007669"/>
    <property type="project" value="InterPro"/>
</dbReference>
<dbReference type="PROSITE" id="PS00428">
    <property type="entry name" value="FTSW_RODA_SPOVE"/>
    <property type="match status" value="1"/>
</dbReference>
<dbReference type="GO" id="GO:0009252">
    <property type="term" value="P:peptidoglycan biosynthetic process"/>
    <property type="evidence" value="ECO:0007669"/>
    <property type="project" value="UniProtKB-KW"/>
</dbReference>
<keyword evidence="2" id="KW-1003">Cell membrane</keyword>
<dbReference type="STRING" id="52689.AKG39_04210"/>
<dbReference type="InterPro" id="IPR011923">
    <property type="entry name" value="RodA/MrdB"/>
</dbReference>
<evidence type="ECO:0000256" key="8">
    <source>
        <dbReference type="ARBA" id="ARBA00022989"/>
    </source>
</evidence>
<feature type="transmembrane region" description="Helical" evidence="11">
    <location>
        <begin position="164"/>
        <end position="181"/>
    </location>
</feature>
<evidence type="ECO:0000256" key="10">
    <source>
        <dbReference type="ARBA" id="ARBA00023316"/>
    </source>
</evidence>
<feature type="transmembrane region" description="Helical" evidence="11">
    <location>
        <begin position="77"/>
        <end position="96"/>
    </location>
</feature>
<dbReference type="AlphaFoldDB" id="A0A0L6U573"/>
<evidence type="ECO:0000256" key="11">
    <source>
        <dbReference type="SAM" id="Phobius"/>
    </source>
</evidence>
<reference evidence="13" key="1">
    <citation type="submission" date="2015-07" db="EMBL/GenBank/DDBJ databases">
        <title>Draft genome sequence of Acetobacterium bakii DSM 8293, a potential psychrophilic chemical producer through syngas fermentation.</title>
        <authorList>
            <person name="Song Y."/>
            <person name="Hwang S."/>
            <person name="Cho B.-K."/>
        </authorList>
    </citation>
    <scope>NUCLEOTIDE SEQUENCE [LARGE SCALE GENOMIC DNA]</scope>
    <source>
        <strain evidence="13">DSM 8239</strain>
    </source>
</reference>